<reference evidence="9 10" key="1">
    <citation type="journal article" date="2015" name="Genome Announc.">
        <title>Expanding the biotechnology potential of lactobacilli through comparative genomics of 213 strains and associated genera.</title>
        <authorList>
            <person name="Sun Z."/>
            <person name="Harris H.M."/>
            <person name="McCann A."/>
            <person name="Guo C."/>
            <person name="Argimon S."/>
            <person name="Zhang W."/>
            <person name="Yang X."/>
            <person name="Jeffery I.B."/>
            <person name="Cooney J.C."/>
            <person name="Kagawa T.F."/>
            <person name="Liu W."/>
            <person name="Song Y."/>
            <person name="Salvetti E."/>
            <person name="Wrobel A."/>
            <person name="Rasinkangas P."/>
            <person name="Parkhill J."/>
            <person name="Rea M.C."/>
            <person name="O'Sullivan O."/>
            <person name="Ritari J."/>
            <person name="Douillard F.P."/>
            <person name="Paul Ross R."/>
            <person name="Yang R."/>
            <person name="Briner A.E."/>
            <person name="Felis G.E."/>
            <person name="de Vos W.M."/>
            <person name="Barrangou R."/>
            <person name="Klaenhammer T.R."/>
            <person name="Caufield P.W."/>
            <person name="Cui Y."/>
            <person name="Zhang H."/>
            <person name="O'Toole P.W."/>
        </authorList>
    </citation>
    <scope>NUCLEOTIDE SEQUENCE [LARGE SCALE GENOMIC DNA]</scope>
    <source>
        <strain evidence="9 10">JCM 17158</strain>
    </source>
</reference>
<dbReference type="InterPro" id="IPR006101">
    <property type="entry name" value="Glyco_hydro_2"/>
</dbReference>
<dbReference type="SUPFAM" id="SSF49785">
    <property type="entry name" value="Galactose-binding domain-like"/>
    <property type="match status" value="1"/>
</dbReference>
<dbReference type="OrthoDB" id="9762066at2"/>
<dbReference type="Proteomes" id="UP000051804">
    <property type="component" value="Unassembled WGS sequence"/>
</dbReference>
<dbReference type="STRING" id="1291734.FD02_GL001300"/>
<accession>A0A0R1JYN1</accession>
<feature type="domain" description="Glycoside hydrolase family 2 immunoglobulin-like beta-sandwich" evidence="4">
    <location>
        <begin position="160"/>
        <end position="242"/>
    </location>
</feature>
<feature type="domain" description="DUF4982" evidence="6">
    <location>
        <begin position="612"/>
        <end position="667"/>
    </location>
</feature>
<evidence type="ECO:0000259" key="7">
    <source>
        <dbReference type="Pfam" id="PF18565"/>
    </source>
</evidence>
<dbReference type="InterPro" id="IPR040605">
    <property type="entry name" value="Glyco_hydro2_dom5"/>
</dbReference>
<sequence>MKAQSWNNDWQFRDDASGESQQVTLPHDAKLMLARTTVSGHSAAQQAYYPGGQFTYQHEFMAPASWQDQHVVVKFEGVYKNASVYLNDQLIGSHRYGYTQFVVSLDRALNYGETNTLRVAVDDSEQPDSRWYTGAGIYRPVWLMVGPASGYIRPDGVRVQTVAAATKEIRFTTSIHGEADEVRVTVLDGETVLATATGTDATLTLPTAQLWAPAHPQCYRCVVQTYQAGAVVDTATTTFGIRQISWGAEGFKLNGESVLLRGGCLHHSQGLLGAATFAESEYRRIKLLKEAGFNAVRSAHNPLSRAALEACDRLGMLVLDELWDMWFIPKNPHDYAKDWRDHYQDDIRQMVNKDYNHPAVIMYSIGNEVGEPATPEGFPLVKQLVAAVHRQDATRPVTAGLNLMILQMQHKGKSVFNQSTDQQSDSAMGSAAFNAMANVIGPVMNQSANSKKADRLITPIADELDIAGYNYGRGRYSRDAKLHPQRVIFGSETFPSDLWKNWQLVEQYPQLIGDFMWTAWDYLGEVGLGAWGYSDQPHFSVSAYPGLTSGSGVFDITGHAGAELGFARAVWHLATKPYIGVRPLNHSGEKLYKTAWRGTNAEPSWSWAGCAGAKATVEVYSEAAKIELRLNGQLVGTKRPHHDLARFTVAYQPGTLTATAYAATGQATGETTLTSAAPQLGVTLLPEHTQLRVGDIAYVPITVADDAGTVEMNHDVEVTGKVTNGELLALGSAKPDVEQPFITGSCTTYYGRALAIVRASAPGSLTLTVASALGETSTTITVQ</sequence>
<dbReference type="Pfam" id="PF00703">
    <property type="entry name" value="Glyco_hydro_2"/>
    <property type="match status" value="1"/>
</dbReference>
<dbReference type="Gene3D" id="3.20.20.80">
    <property type="entry name" value="Glycosidases"/>
    <property type="match status" value="1"/>
</dbReference>
<dbReference type="InterPro" id="IPR054593">
    <property type="entry name" value="Beta-mannosidase-like_N2"/>
</dbReference>
<dbReference type="PANTHER" id="PTHR42732">
    <property type="entry name" value="BETA-GALACTOSIDASE"/>
    <property type="match status" value="1"/>
</dbReference>
<dbReference type="InterPro" id="IPR017853">
    <property type="entry name" value="GH"/>
</dbReference>
<dbReference type="GO" id="GO:0004553">
    <property type="term" value="F:hydrolase activity, hydrolyzing O-glycosyl compounds"/>
    <property type="evidence" value="ECO:0007669"/>
    <property type="project" value="InterPro"/>
</dbReference>
<evidence type="ECO:0000256" key="3">
    <source>
        <dbReference type="ARBA" id="ARBA00023295"/>
    </source>
</evidence>
<dbReference type="EMBL" id="AZDJ01000016">
    <property type="protein sequence ID" value="KRK72882.1"/>
    <property type="molecule type" value="Genomic_DNA"/>
</dbReference>
<keyword evidence="3" id="KW-0326">Glycosidase</keyword>
<evidence type="ECO:0000256" key="2">
    <source>
        <dbReference type="ARBA" id="ARBA00022801"/>
    </source>
</evidence>
<dbReference type="GO" id="GO:0005975">
    <property type="term" value="P:carbohydrate metabolic process"/>
    <property type="evidence" value="ECO:0007669"/>
    <property type="project" value="InterPro"/>
</dbReference>
<evidence type="ECO:0000259" key="4">
    <source>
        <dbReference type="Pfam" id="PF00703"/>
    </source>
</evidence>
<dbReference type="InterPro" id="IPR036156">
    <property type="entry name" value="Beta-gal/glucu_dom_sf"/>
</dbReference>
<evidence type="ECO:0000259" key="6">
    <source>
        <dbReference type="Pfam" id="PF16355"/>
    </source>
</evidence>
<dbReference type="SUPFAM" id="SSF49303">
    <property type="entry name" value="beta-Galactosidase/glucuronidase domain"/>
    <property type="match status" value="1"/>
</dbReference>
<keyword evidence="10" id="KW-1185">Reference proteome</keyword>
<dbReference type="Gene3D" id="2.60.40.10">
    <property type="entry name" value="Immunoglobulins"/>
    <property type="match status" value="3"/>
</dbReference>
<dbReference type="InterPro" id="IPR006102">
    <property type="entry name" value="Ig-like_GH2"/>
</dbReference>
<protein>
    <submittedName>
        <fullName evidence="9">Uncharacterized protein</fullName>
    </submittedName>
</protein>
<dbReference type="InterPro" id="IPR006103">
    <property type="entry name" value="Glyco_hydro_2_cat"/>
</dbReference>
<dbReference type="InterPro" id="IPR013783">
    <property type="entry name" value="Ig-like_fold"/>
</dbReference>
<comment type="similarity">
    <text evidence="1">Belongs to the glycosyl hydrolase 2 family.</text>
</comment>
<dbReference type="PRINTS" id="PR00132">
    <property type="entry name" value="GLHYDRLASE2"/>
</dbReference>
<organism evidence="9 10">
    <name type="scientific">Lacticaseibacillus nasuensis JCM 17158</name>
    <dbReference type="NCBI Taxonomy" id="1291734"/>
    <lineage>
        <taxon>Bacteria</taxon>
        <taxon>Bacillati</taxon>
        <taxon>Bacillota</taxon>
        <taxon>Bacilli</taxon>
        <taxon>Lactobacillales</taxon>
        <taxon>Lactobacillaceae</taxon>
        <taxon>Lacticaseibacillus</taxon>
    </lineage>
</organism>
<dbReference type="Pfam" id="PF22666">
    <property type="entry name" value="Glyco_hydro_2_N2"/>
    <property type="match status" value="1"/>
</dbReference>
<dbReference type="Pfam" id="PF16355">
    <property type="entry name" value="DUF4982"/>
    <property type="match status" value="1"/>
</dbReference>
<proteinExistence type="inferred from homology"/>
<dbReference type="InterPro" id="IPR032311">
    <property type="entry name" value="DUF4982"/>
</dbReference>
<evidence type="ECO:0000256" key="1">
    <source>
        <dbReference type="ARBA" id="ARBA00007401"/>
    </source>
</evidence>
<feature type="domain" description="Glycoside hydrolase family 2 catalytic" evidence="5">
    <location>
        <begin position="250"/>
        <end position="399"/>
    </location>
</feature>
<keyword evidence="2" id="KW-0378">Hydrolase</keyword>
<dbReference type="RefSeq" id="WP_056950818.1">
    <property type="nucleotide sequence ID" value="NZ_AZDJ01000016.1"/>
</dbReference>
<dbReference type="Gene3D" id="2.60.120.260">
    <property type="entry name" value="Galactose-binding domain-like"/>
    <property type="match status" value="1"/>
</dbReference>
<evidence type="ECO:0000259" key="8">
    <source>
        <dbReference type="Pfam" id="PF22666"/>
    </source>
</evidence>
<evidence type="ECO:0000313" key="10">
    <source>
        <dbReference type="Proteomes" id="UP000051804"/>
    </source>
</evidence>
<evidence type="ECO:0000313" key="9">
    <source>
        <dbReference type="EMBL" id="KRK72882.1"/>
    </source>
</evidence>
<dbReference type="InterPro" id="IPR051913">
    <property type="entry name" value="GH2_Domain-Containing"/>
</dbReference>
<comment type="caution">
    <text evidence="9">The sequence shown here is derived from an EMBL/GenBank/DDBJ whole genome shotgun (WGS) entry which is preliminary data.</text>
</comment>
<evidence type="ECO:0000259" key="5">
    <source>
        <dbReference type="Pfam" id="PF02836"/>
    </source>
</evidence>
<feature type="domain" description="Beta-mannosidase-like galactose-binding" evidence="8">
    <location>
        <begin position="10"/>
        <end position="123"/>
    </location>
</feature>
<dbReference type="PATRIC" id="fig|1291734.4.peg.1337"/>
<name>A0A0R1JYN1_9LACO</name>
<dbReference type="Pfam" id="PF02836">
    <property type="entry name" value="Glyco_hydro_2_C"/>
    <property type="match status" value="1"/>
</dbReference>
<dbReference type="InterPro" id="IPR008979">
    <property type="entry name" value="Galactose-bd-like_sf"/>
</dbReference>
<dbReference type="SUPFAM" id="SSF51445">
    <property type="entry name" value="(Trans)glycosidases"/>
    <property type="match status" value="1"/>
</dbReference>
<feature type="domain" description="Glycoside hydrolase family 2" evidence="7">
    <location>
        <begin position="694"/>
        <end position="772"/>
    </location>
</feature>
<dbReference type="PANTHER" id="PTHR42732:SF1">
    <property type="entry name" value="BETA-MANNOSIDASE"/>
    <property type="match status" value="1"/>
</dbReference>
<dbReference type="AlphaFoldDB" id="A0A0R1JYN1"/>
<gene>
    <name evidence="9" type="ORF">FD02_GL001300</name>
</gene>
<dbReference type="Pfam" id="PF18565">
    <property type="entry name" value="Glyco_hydro2_C5"/>
    <property type="match status" value="1"/>
</dbReference>